<dbReference type="Pfam" id="PF12679">
    <property type="entry name" value="ABC2_membrane_2"/>
    <property type="match status" value="1"/>
</dbReference>
<evidence type="ECO:0000313" key="3">
    <source>
        <dbReference type="Proteomes" id="UP000031327"/>
    </source>
</evidence>
<sequence>MNFQRTWLFSQFELTRLFATKRGWLAITAFFLVWLMVLRYPIYNAVPYINSYEFSDIVGQVAGTVGLSDLIYWPEAELAMFWLIGLFTFPMFAVFVTADQTVEDRNRGTLRFLTTRSTRLEILLGRFAGQVMILGSLIALVTIATLAMMLYRDASLLPSAMTKSVAIWGKLLLTCLPFIALMSLLNLVTNSARMSIVFSILFFTIVASVISYLGVQYPMLDWLNYLIPGHQVTELTGWRNTPVFAYLLPACQTLVLLSIGHVLLKGRDL</sequence>
<accession>A0A0C1MP41</accession>
<feature type="transmembrane region" description="Helical" evidence="1">
    <location>
        <begin position="196"/>
        <end position="215"/>
    </location>
</feature>
<dbReference type="GO" id="GO:0005886">
    <property type="term" value="C:plasma membrane"/>
    <property type="evidence" value="ECO:0007669"/>
    <property type="project" value="UniProtKB-SubCell"/>
</dbReference>
<evidence type="ECO:0008006" key="4">
    <source>
        <dbReference type="Google" id="ProtNLM"/>
    </source>
</evidence>
<reference evidence="2 3" key="1">
    <citation type="submission" date="2014-12" db="EMBL/GenBank/DDBJ databases">
        <title>Draft Genome Sequence of Pseudoalteromonas luteoviolacea HI1.</title>
        <authorList>
            <person name="Asahina A.Y."/>
            <person name="Hadfield M.G."/>
        </authorList>
    </citation>
    <scope>NUCLEOTIDE SEQUENCE [LARGE SCALE GENOMIC DNA]</scope>
    <source>
        <strain evidence="2 3">HI1</strain>
    </source>
</reference>
<keyword evidence="1" id="KW-0812">Transmembrane</keyword>
<name>A0A0C1MP41_9GAMM</name>
<organism evidence="2 3">
    <name type="scientific">Pseudoalteromonas luteoviolacea</name>
    <dbReference type="NCBI Taxonomy" id="43657"/>
    <lineage>
        <taxon>Bacteria</taxon>
        <taxon>Pseudomonadati</taxon>
        <taxon>Pseudomonadota</taxon>
        <taxon>Gammaproteobacteria</taxon>
        <taxon>Alteromonadales</taxon>
        <taxon>Pseudoalteromonadaceae</taxon>
        <taxon>Pseudoalteromonas</taxon>
    </lineage>
</organism>
<dbReference type="Proteomes" id="UP000031327">
    <property type="component" value="Unassembled WGS sequence"/>
</dbReference>
<feature type="transmembrane region" description="Helical" evidence="1">
    <location>
        <begin position="79"/>
        <end position="102"/>
    </location>
</feature>
<feature type="transmembrane region" description="Helical" evidence="1">
    <location>
        <begin position="243"/>
        <end position="264"/>
    </location>
</feature>
<feature type="transmembrane region" description="Helical" evidence="1">
    <location>
        <begin position="171"/>
        <end position="189"/>
    </location>
</feature>
<dbReference type="RefSeq" id="WP_039608003.1">
    <property type="nucleotide sequence ID" value="NZ_JWIC01000003.1"/>
</dbReference>
<dbReference type="EMBL" id="JWIC01000003">
    <property type="protein sequence ID" value="KID58834.1"/>
    <property type="molecule type" value="Genomic_DNA"/>
</dbReference>
<keyword evidence="1" id="KW-0472">Membrane</keyword>
<evidence type="ECO:0000313" key="2">
    <source>
        <dbReference type="EMBL" id="KID58834.1"/>
    </source>
</evidence>
<dbReference type="OrthoDB" id="6398332at2"/>
<evidence type="ECO:0000256" key="1">
    <source>
        <dbReference type="SAM" id="Phobius"/>
    </source>
</evidence>
<feature type="transmembrane region" description="Helical" evidence="1">
    <location>
        <begin position="23"/>
        <end position="42"/>
    </location>
</feature>
<protein>
    <recommendedName>
        <fullName evidence="4">ABC transporter permease subunit</fullName>
    </recommendedName>
</protein>
<proteinExistence type="predicted"/>
<dbReference type="GO" id="GO:0140359">
    <property type="term" value="F:ABC-type transporter activity"/>
    <property type="evidence" value="ECO:0007669"/>
    <property type="project" value="InterPro"/>
</dbReference>
<comment type="caution">
    <text evidence="2">The sequence shown here is derived from an EMBL/GenBank/DDBJ whole genome shotgun (WGS) entry which is preliminary data.</text>
</comment>
<keyword evidence="1" id="KW-1133">Transmembrane helix</keyword>
<feature type="transmembrane region" description="Helical" evidence="1">
    <location>
        <begin position="123"/>
        <end position="151"/>
    </location>
</feature>
<dbReference type="AlphaFoldDB" id="A0A0C1MP41"/>
<gene>
    <name evidence="2" type="ORF">JF50_02980</name>
</gene>